<dbReference type="Proteomes" id="UP000271098">
    <property type="component" value="Unassembled WGS sequence"/>
</dbReference>
<dbReference type="AlphaFoldDB" id="A0A183F079"/>
<keyword evidence="1" id="KW-0732">Signal</keyword>
<reference evidence="2 3" key="2">
    <citation type="submission" date="2018-11" db="EMBL/GenBank/DDBJ databases">
        <authorList>
            <consortium name="Pathogen Informatics"/>
        </authorList>
    </citation>
    <scope>NUCLEOTIDE SEQUENCE [LARGE SCALE GENOMIC DNA]</scope>
</reference>
<evidence type="ECO:0000313" key="3">
    <source>
        <dbReference type="Proteomes" id="UP000271098"/>
    </source>
</evidence>
<reference evidence="4" key="1">
    <citation type="submission" date="2016-06" db="UniProtKB">
        <authorList>
            <consortium name="WormBaseParasite"/>
        </authorList>
    </citation>
    <scope>IDENTIFICATION</scope>
</reference>
<accession>A0A183F079</accession>
<keyword evidence="3" id="KW-1185">Reference proteome</keyword>
<gene>
    <name evidence="2" type="ORF">GPUH_LOCUS26620</name>
</gene>
<evidence type="ECO:0000313" key="2">
    <source>
        <dbReference type="EMBL" id="VDN45813.1"/>
    </source>
</evidence>
<organism evidence="4">
    <name type="scientific">Gongylonema pulchrum</name>
    <dbReference type="NCBI Taxonomy" id="637853"/>
    <lineage>
        <taxon>Eukaryota</taxon>
        <taxon>Metazoa</taxon>
        <taxon>Ecdysozoa</taxon>
        <taxon>Nematoda</taxon>
        <taxon>Chromadorea</taxon>
        <taxon>Rhabditida</taxon>
        <taxon>Spirurina</taxon>
        <taxon>Spiruromorpha</taxon>
        <taxon>Spiruroidea</taxon>
        <taxon>Gongylonematidae</taxon>
        <taxon>Gongylonema</taxon>
    </lineage>
</organism>
<dbReference type="WBParaSite" id="GPUH_0002665001-mRNA-1">
    <property type="protein sequence ID" value="GPUH_0002665001-mRNA-1"/>
    <property type="gene ID" value="GPUH_0002665001"/>
</dbReference>
<name>A0A183F079_9BILA</name>
<feature type="chain" id="PRO_5043139327" evidence="1">
    <location>
        <begin position="23"/>
        <end position="67"/>
    </location>
</feature>
<dbReference type="EMBL" id="UYRT01112348">
    <property type="protein sequence ID" value="VDN45813.1"/>
    <property type="molecule type" value="Genomic_DNA"/>
</dbReference>
<feature type="signal peptide" evidence="1">
    <location>
        <begin position="1"/>
        <end position="22"/>
    </location>
</feature>
<evidence type="ECO:0000313" key="4">
    <source>
        <dbReference type="WBParaSite" id="GPUH_0002665001-mRNA-1"/>
    </source>
</evidence>
<protein>
    <submittedName>
        <fullName evidence="4">Secreted protein</fullName>
    </submittedName>
</protein>
<proteinExistence type="predicted"/>
<evidence type="ECO:0000256" key="1">
    <source>
        <dbReference type="SAM" id="SignalP"/>
    </source>
</evidence>
<sequence length="67" mass="7683">MLVGTQFFIKLVLIIRWHSVSPISQFGATCVNHMSTMKFLFLLKMQHIAPSLVFRIRSKGHPQKTAN</sequence>